<proteinExistence type="predicted"/>
<feature type="region of interest" description="Disordered" evidence="1">
    <location>
        <begin position="1"/>
        <end position="106"/>
    </location>
</feature>
<dbReference type="EMBL" id="JABELV010000007">
    <property type="protein sequence ID" value="KAG7571462.1"/>
    <property type="molecule type" value="Genomic_DNA"/>
</dbReference>
<feature type="compositionally biased region" description="Polar residues" evidence="1">
    <location>
        <begin position="75"/>
        <end position="95"/>
    </location>
</feature>
<protein>
    <submittedName>
        <fullName evidence="2">Uncharacterized protein</fullName>
    </submittedName>
</protein>
<dbReference type="Proteomes" id="UP000812966">
    <property type="component" value="Unassembled WGS sequence"/>
</dbReference>
<reference evidence="2" key="1">
    <citation type="submission" date="2020-04" db="EMBL/GenBank/DDBJ databases">
        <title>Analysis of mating type loci in Filobasidium floriforme.</title>
        <authorList>
            <person name="Nowrousian M."/>
        </authorList>
    </citation>
    <scope>NUCLEOTIDE SEQUENCE</scope>
    <source>
        <strain evidence="2">CBS 6242</strain>
    </source>
</reference>
<sequence>MNSQNHPTHRMESETGSRRSHTRTPSLSSTISTASSSPSSSFNDNDNDNESISITFDNGNINYNRNNSNADNAQDFPQTPLTARPNLTRTTSLPQTPTPSRPGAVFPRFDKLFTTASHTQPDADAAREGKEGMMHRRTVSSITLGQAKGIDGGRRTYKFGGKVFVPLRMGGWAEEQRQETSIKVVTGDDIKVEQRNSSPSSFETEVIDKMNSFRFPTRAGPDRSPNRKPLSLNGNRADRARANSPYPKDNLTKVSTKQQTSSVSRFNPAIIYKRSRSSASTSASTLSLQTQQRAEMVQPQPLPPSLQSHLHAPERKIILVGPAICQHLQNGGSVRVKDFTGAIVGWMH</sequence>
<feature type="compositionally biased region" description="Low complexity" evidence="1">
    <location>
        <begin position="26"/>
        <end position="72"/>
    </location>
</feature>
<keyword evidence="3" id="KW-1185">Reference proteome</keyword>
<evidence type="ECO:0000313" key="2">
    <source>
        <dbReference type="EMBL" id="KAG7571462.1"/>
    </source>
</evidence>
<organism evidence="2 3">
    <name type="scientific">Filobasidium floriforme</name>
    <dbReference type="NCBI Taxonomy" id="5210"/>
    <lineage>
        <taxon>Eukaryota</taxon>
        <taxon>Fungi</taxon>
        <taxon>Dikarya</taxon>
        <taxon>Basidiomycota</taxon>
        <taxon>Agaricomycotina</taxon>
        <taxon>Tremellomycetes</taxon>
        <taxon>Filobasidiales</taxon>
        <taxon>Filobasidiaceae</taxon>
        <taxon>Filobasidium</taxon>
    </lineage>
</organism>
<evidence type="ECO:0000313" key="3">
    <source>
        <dbReference type="Proteomes" id="UP000812966"/>
    </source>
</evidence>
<comment type="caution">
    <text evidence="2">The sequence shown here is derived from an EMBL/GenBank/DDBJ whole genome shotgun (WGS) entry which is preliminary data.</text>
</comment>
<dbReference type="AlphaFoldDB" id="A0A8K0JR72"/>
<name>A0A8K0JR72_9TREE</name>
<evidence type="ECO:0000256" key="1">
    <source>
        <dbReference type="SAM" id="MobiDB-lite"/>
    </source>
</evidence>
<feature type="region of interest" description="Disordered" evidence="1">
    <location>
        <begin position="212"/>
        <end position="260"/>
    </location>
</feature>
<accession>A0A8K0JR72</accession>
<gene>
    <name evidence="2" type="ORF">FFLO_00645</name>
</gene>